<dbReference type="VEuPathDB" id="FungiDB:DNF11_2776"/>
<dbReference type="SUPFAM" id="SSF54211">
    <property type="entry name" value="Ribosomal protein S5 domain 2-like"/>
    <property type="match status" value="1"/>
</dbReference>
<dbReference type="FunFam" id="3.30.230.10:FF:000009">
    <property type="entry name" value="116 kDa U5 small nuclear ribonucleoprotein component"/>
    <property type="match status" value="1"/>
</dbReference>
<dbReference type="OrthoDB" id="364892at2759"/>
<dbReference type="GO" id="GO:0003924">
    <property type="term" value="F:GTPase activity"/>
    <property type="evidence" value="ECO:0007669"/>
    <property type="project" value="InterPro"/>
</dbReference>
<comment type="subcellular location">
    <subcellularLocation>
        <location evidence="1">Nucleus</location>
    </subcellularLocation>
</comment>
<evidence type="ECO:0000256" key="8">
    <source>
        <dbReference type="SAM" id="MobiDB-lite"/>
    </source>
</evidence>
<dbReference type="Gene3D" id="3.90.1430.10">
    <property type="entry name" value="Yeast translation eEF2 (G' domain)"/>
    <property type="match status" value="1"/>
</dbReference>
<organism evidence="10 11">
    <name type="scientific">Malassezia restricta (strain ATCC 96810 / NBRC 103918 / CBS 7877)</name>
    <name type="common">Seborrheic dermatitis infection agent</name>
    <dbReference type="NCBI Taxonomy" id="425264"/>
    <lineage>
        <taxon>Eukaryota</taxon>
        <taxon>Fungi</taxon>
        <taxon>Dikarya</taxon>
        <taxon>Basidiomycota</taxon>
        <taxon>Ustilaginomycotina</taxon>
        <taxon>Malasseziomycetes</taxon>
        <taxon>Malasseziales</taxon>
        <taxon>Malasseziaceae</taxon>
        <taxon>Malassezia</taxon>
    </lineage>
</organism>
<dbReference type="PANTHER" id="PTHR42908">
    <property type="entry name" value="TRANSLATION ELONGATION FACTOR-RELATED"/>
    <property type="match status" value="1"/>
</dbReference>
<dbReference type="Proteomes" id="UP000269793">
    <property type="component" value="Chromosome V"/>
</dbReference>
<dbReference type="InterPro" id="IPR000640">
    <property type="entry name" value="EFG_V-like"/>
</dbReference>
<accession>A0A3G2S7A6</accession>
<dbReference type="SMART" id="SM00889">
    <property type="entry name" value="EFG_IV"/>
    <property type="match status" value="1"/>
</dbReference>
<evidence type="ECO:0000313" key="11">
    <source>
        <dbReference type="Proteomes" id="UP000269793"/>
    </source>
</evidence>
<dbReference type="GO" id="GO:0000974">
    <property type="term" value="C:Prp19 complex"/>
    <property type="evidence" value="ECO:0007669"/>
    <property type="project" value="UniProtKB-ARBA"/>
</dbReference>
<dbReference type="GO" id="GO:0005829">
    <property type="term" value="C:cytosol"/>
    <property type="evidence" value="ECO:0007669"/>
    <property type="project" value="TreeGrafter"/>
</dbReference>
<keyword evidence="10" id="KW-0687">Ribonucleoprotein</keyword>
<name>A0A3G2S7A6_MALR7</name>
<dbReference type="CDD" id="cd04167">
    <property type="entry name" value="Snu114p"/>
    <property type="match status" value="1"/>
</dbReference>
<dbReference type="SUPFAM" id="SSF50447">
    <property type="entry name" value="Translation proteins"/>
    <property type="match status" value="1"/>
</dbReference>
<dbReference type="InterPro" id="IPR020568">
    <property type="entry name" value="Ribosomal_Su5_D2-typ_SF"/>
</dbReference>
<keyword evidence="5" id="KW-0508">mRNA splicing</keyword>
<dbReference type="PANTHER" id="PTHR42908:SF6">
    <property type="entry name" value="116 KDA U5 SMALL NUCLEAR RIBONUCLEOPROTEIN COMPONENT"/>
    <property type="match status" value="1"/>
</dbReference>
<dbReference type="AlphaFoldDB" id="A0A3G2S7A6"/>
<dbReference type="CDD" id="cd16264">
    <property type="entry name" value="snRNP_III"/>
    <property type="match status" value="1"/>
</dbReference>
<dbReference type="GO" id="GO:0000398">
    <property type="term" value="P:mRNA splicing, via spliceosome"/>
    <property type="evidence" value="ECO:0007669"/>
    <property type="project" value="TreeGrafter"/>
</dbReference>
<evidence type="ECO:0000313" key="10">
    <source>
        <dbReference type="EMBL" id="AYO43726.1"/>
    </source>
</evidence>
<dbReference type="InterPro" id="IPR035647">
    <property type="entry name" value="EFG_III/V"/>
</dbReference>
<dbReference type="FunFam" id="3.90.1430.10:FF:000003">
    <property type="entry name" value="Elongation factor 2"/>
    <property type="match status" value="1"/>
</dbReference>
<sequence>MDDYDEFGNYIGPLSESEDEQEALGVEHAEPPPEPPAEDASGAQEEGAVIMHVDEPASQAVVLHEDKVYYPSASEVYGDDVETLVQEEDAQPLTQPIVEPERVRSFAVEEQGLPEVRFDRQFMLNMMHFPDMIRHVAVVGHLAHGKTALVDMLVEETHRVQVDAEKPLRYTDTHVLEQERGLSIRAMPMSFVLPTTRGKSYLVHVLDTPGHTNFQDEVAASLRLADGVVLVVDVVEGVMCNTEAIIRYCVREGLPIVLVLNKIDRLVLELRLPPTDAFFKIQLTLEEVNRVVGEASGGDPERRLSPERGNVAFASTQAGYCFTLRSFAQMYAERAPIDVDAFAQRLWGHIYFDRASRTFTRRAPHPDAPRSFVQFVLEPLYKLYTLVLSADVDVLRRTLASLRIQLPAAAFKMDVRPLLKLVLNAFLGSSTGLVDMCVEHLPSAAEASKAATTTAPPDSVLARAIERCDAQGPLLIQIAKVYPTSDATEFRAFGRVLSGTVSCGQSVKVLGPTYTPEDEEDMAVETVSGVYVAEARYAVHAPGVPAGNWVLLSGIDATIAKSATVCDTALPVADTYVLRPIVHMTESVLKVAIEPLRPAELPKMLDGLRKVNKCYPLVSTRVEESGEHTLLGTGELYLDCVMHDLRELYAEMEIKISDPVVKFCETVVETSAVQCFADTPNKHNRLTLIAEPLEDGIAEDLERGLIDIHLPPRALARIFQERYGWDALAARSVWAFGPDDHGPNVLVDDTLPDDVDKVQLYTVREYIKQGFQWATREGPLCDEPMRGVKIRLCHARIATEPIHRGGGQLIPTARRATYAAFLLATPRLMEPVYAAEIQTPPECVGTVYTLLARRRGHVTSDAPKAGTPLSTMHALLPVIDANGFETDLRVATQGQAFVLQMFHHWAVVPGDPSDTTIPLRPLEPAPPLGLARDFVLKMRRRKGLGDTVAVSTYLEHEMAVALAQAGMDIA</sequence>
<keyword evidence="2" id="KW-0507">mRNA processing</keyword>
<dbReference type="CDD" id="cd04090">
    <property type="entry name" value="EF2_II_snRNP"/>
    <property type="match status" value="1"/>
</dbReference>
<dbReference type="InterPro" id="IPR004161">
    <property type="entry name" value="EFTu-like_2"/>
</dbReference>
<dbReference type="Gene3D" id="2.40.30.10">
    <property type="entry name" value="Translation factors"/>
    <property type="match status" value="1"/>
</dbReference>
<dbReference type="Pfam" id="PF00679">
    <property type="entry name" value="EFG_C"/>
    <property type="match status" value="1"/>
</dbReference>
<dbReference type="FunFam" id="3.40.50.300:FF:000646">
    <property type="entry name" value="U5 small nuclear ribonucleoprotein component"/>
    <property type="match status" value="1"/>
</dbReference>
<dbReference type="InterPro" id="IPR000795">
    <property type="entry name" value="T_Tr_GTP-bd_dom"/>
</dbReference>
<evidence type="ECO:0000256" key="4">
    <source>
        <dbReference type="ARBA" id="ARBA00023134"/>
    </source>
</evidence>
<dbReference type="Pfam" id="PF16004">
    <property type="entry name" value="EFTUD2"/>
    <property type="match status" value="1"/>
</dbReference>
<dbReference type="SUPFAM" id="SSF52540">
    <property type="entry name" value="P-loop containing nucleoside triphosphate hydrolases"/>
    <property type="match status" value="1"/>
</dbReference>
<evidence type="ECO:0000256" key="1">
    <source>
        <dbReference type="ARBA" id="ARBA00004123"/>
    </source>
</evidence>
<dbReference type="Pfam" id="PF00009">
    <property type="entry name" value="GTP_EFTU"/>
    <property type="match status" value="1"/>
</dbReference>
<dbReference type="SMART" id="SM00838">
    <property type="entry name" value="EFG_C"/>
    <property type="match status" value="1"/>
</dbReference>
<dbReference type="FunFam" id="3.30.70.240:FF:000004">
    <property type="entry name" value="116 kDa U5 small nuclear ribonucleoprotein"/>
    <property type="match status" value="1"/>
</dbReference>
<keyword evidence="4" id="KW-0342">GTP-binding</keyword>
<dbReference type="Pfam" id="PF03144">
    <property type="entry name" value="GTP_EFTU_D2"/>
    <property type="match status" value="1"/>
</dbReference>
<dbReference type="InterPro" id="IPR027417">
    <property type="entry name" value="P-loop_NTPase"/>
</dbReference>
<evidence type="ECO:0000256" key="5">
    <source>
        <dbReference type="ARBA" id="ARBA00023187"/>
    </source>
</evidence>
<dbReference type="FunFam" id="3.30.70.870:FF:000002">
    <property type="entry name" value="Translation elongation factor 2"/>
    <property type="match status" value="1"/>
</dbReference>
<evidence type="ECO:0000256" key="3">
    <source>
        <dbReference type="ARBA" id="ARBA00022741"/>
    </source>
</evidence>
<dbReference type="FunFam" id="2.40.30.10:FF:000029">
    <property type="entry name" value="116 kDa U5 small nuclear ribonucleoprotein component"/>
    <property type="match status" value="1"/>
</dbReference>
<keyword evidence="11" id="KW-1185">Reference proteome</keyword>
<dbReference type="GO" id="GO:0005525">
    <property type="term" value="F:GTP binding"/>
    <property type="evidence" value="ECO:0007669"/>
    <property type="project" value="UniProtKB-KW"/>
</dbReference>
<feature type="region of interest" description="Disordered" evidence="8">
    <location>
        <begin position="1"/>
        <end position="44"/>
    </location>
</feature>
<evidence type="ECO:0000256" key="2">
    <source>
        <dbReference type="ARBA" id="ARBA00022664"/>
    </source>
</evidence>
<dbReference type="InterPro" id="IPR005517">
    <property type="entry name" value="Transl_elong_EFG/EF2_IV"/>
</dbReference>
<dbReference type="InterPro" id="IPR035655">
    <property type="entry name" value="U5-116kDa_C"/>
</dbReference>
<reference evidence="10 11" key="1">
    <citation type="submission" date="2018-10" db="EMBL/GenBank/DDBJ databases">
        <title>Complete genome sequence of Malassezia restricta CBS 7877.</title>
        <authorList>
            <person name="Morand S.C."/>
            <person name="Bertignac M."/>
            <person name="Iltis A."/>
            <person name="Kolder I."/>
            <person name="Pirovano W."/>
            <person name="Jourdain R."/>
            <person name="Clavaud C."/>
        </authorList>
    </citation>
    <scope>NUCLEOTIDE SEQUENCE [LARGE SCALE GENOMIC DNA]</scope>
    <source>
        <strain evidence="10 11">CBS 7877</strain>
    </source>
</reference>
<dbReference type="PROSITE" id="PS51722">
    <property type="entry name" value="G_TR_2"/>
    <property type="match status" value="1"/>
</dbReference>
<evidence type="ECO:0000259" key="9">
    <source>
        <dbReference type="PROSITE" id="PS51722"/>
    </source>
</evidence>
<dbReference type="GO" id="GO:0046540">
    <property type="term" value="C:U4/U6 x U5 tri-snRNP complex"/>
    <property type="evidence" value="ECO:0007669"/>
    <property type="project" value="TreeGrafter"/>
</dbReference>
<dbReference type="CDD" id="cd04098">
    <property type="entry name" value="eEF2_C_snRNP"/>
    <property type="match status" value="1"/>
</dbReference>
<dbReference type="CDD" id="cd01683">
    <property type="entry name" value="EF2_IV_snRNP"/>
    <property type="match status" value="1"/>
</dbReference>
<dbReference type="Gene3D" id="3.30.70.240">
    <property type="match status" value="1"/>
</dbReference>
<dbReference type="InterPro" id="IPR005225">
    <property type="entry name" value="Small_GTP-bd"/>
</dbReference>
<evidence type="ECO:0000256" key="6">
    <source>
        <dbReference type="ARBA" id="ARBA00023242"/>
    </source>
</evidence>
<keyword evidence="6" id="KW-0539">Nucleus</keyword>
<dbReference type="NCBIfam" id="TIGR00231">
    <property type="entry name" value="small_GTP"/>
    <property type="match status" value="1"/>
</dbReference>
<dbReference type="Pfam" id="PF03764">
    <property type="entry name" value="EFG_IV"/>
    <property type="match status" value="1"/>
</dbReference>
<evidence type="ECO:0000256" key="7">
    <source>
        <dbReference type="ARBA" id="ARBA00055641"/>
    </source>
</evidence>
<proteinExistence type="predicted"/>
<dbReference type="Gene3D" id="3.30.70.870">
    <property type="entry name" value="Elongation Factor G (Translational Gtpase), domain 3"/>
    <property type="match status" value="1"/>
</dbReference>
<dbReference type="SUPFAM" id="SSF54980">
    <property type="entry name" value="EF-G C-terminal domain-like"/>
    <property type="match status" value="2"/>
</dbReference>
<dbReference type="GO" id="GO:0071007">
    <property type="term" value="C:U2-type catalytic step 2 spliceosome"/>
    <property type="evidence" value="ECO:0007669"/>
    <property type="project" value="TreeGrafter"/>
</dbReference>
<comment type="function">
    <text evidence="7">Component of the U5 snRNP complex required for pre-mRNA splicing. Binds GTP.</text>
</comment>
<dbReference type="GO" id="GO:0030623">
    <property type="term" value="F:U5 snRNA binding"/>
    <property type="evidence" value="ECO:0007669"/>
    <property type="project" value="TreeGrafter"/>
</dbReference>
<dbReference type="InterPro" id="IPR031950">
    <property type="entry name" value="EFTUD2_N"/>
</dbReference>
<keyword evidence="3" id="KW-0547">Nucleotide-binding</keyword>
<dbReference type="InterPro" id="IPR044121">
    <property type="entry name" value="Snu114_GTP-bd"/>
</dbReference>
<dbReference type="GO" id="GO:0005682">
    <property type="term" value="C:U5 snRNP"/>
    <property type="evidence" value="ECO:0007669"/>
    <property type="project" value="UniProtKB-ARBA"/>
</dbReference>
<dbReference type="PRINTS" id="PR00315">
    <property type="entry name" value="ELONGATNFCT"/>
</dbReference>
<protein>
    <submittedName>
        <fullName evidence="10">116 kDa U5 small nuclear ribonucleoprotein component</fullName>
    </submittedName>
</protein>
<gene>
    <name evidence="10" type="primary">EFTUD2</name>
    <name evidence="10" type="ORF">DNF11_2776</name>
</gene>
<dbReference type="Gene3D" id="3.30.230.10">
    <property type="match status" value="1"/>
</dbReference>
<dbReference type="InterPro" id="IPR009000">
    <property type="entry name" value="Transl_B-barrel_sf"/>
</dbReference>
<dbReference type="InterPro" id="IPR014721">
    <property type="entry name" value="Ribsml_uS5_D2-typ_fold_subgr"/>
</dbReference>
<feature type="domain" description="Tr-type G" evidence="9">
    <location>
        <begin position="131"/>
        <end position="339"/>
    </location>
</feature>
<dbReference type="Gene3D" id="3.40.50.300">
    <property type="entry name" value="P-loop containing nucleotide triphosphate hydrolases"/>
    <property type="match status" value="1"/>
</dbReference>
<dbReference type="EMBL" id="CP033152">
    <property type="protein sequence ID" value="AYO43726.1"/>
    <property type="molecule type" value="Genomic_DNA"/>
</dbReference>
<dbReference type="STRING" id="425264.A0A3G2S7A6"/>